<dbReference type="InterPro" id="IPR013022">
    <property type="entry name" value="Xyl_isomerase-like_TIM-brl"/>
</dbReference>
<sequence>MTISRRRFLHASAAALAPLVLSRAVLAAPAATEMKLGLVTYNWGKDWDLATTIKNCAATGFAGVELRSTHKHGVEINLSAKQRQEVRKQFADSPVEFVGPGSACEYHSPDPAVVKKNIEETKAFIKLSHDCGGSGVKVRPNGLPKDVPVEKTIEQIGLSLREVAQYAANYGQEIRLEVHGKDTAALPVIHQIMQIADHPQARVCWNCNPTDMDGEGLEANFQLVADKIATVHIHDLRSKAYPWPKLLELLRGAQFTGWTLLEEGNVPADIVGSMRENQKLWTALATK</sequence>
<dbReference type="SUPFAM" id="SSF51658">
    <property type="entry name" value="Xylose isomerase-like"/>
    <property type="match status" value="1"/>
</dbReference>
<protein>
    <submittedName>
        <fullName evidence="3">Sugar phosphate isomerase/epimerase</fullName>
    </submittedName>
</protein>
<accession>A0A9X1MI73</accession>
<dbReference type="PROSITE" id="PS51318">
    <property type="entry name" value="TAT"/>
    <property type="match status" value="1"/>
</dbReference>
<dbReference type="InterPro" id="IPR006311">
    <property type="entry name" value="TAT_signal"/>
</dbReference>
<evidence type="ECO:0000313" key="4">
    <source>
        <dbReference type="Proteomes" id="UP001139103"/>
    </source>
</evidence>
<feature type="signal peptide" evidence="1">
    <location>
        <begin position="1"/>
        <end position="27"/>
    </location>
</feature>
<keyword evidence="3" id="KW-0413">Isomerase</keyword>
<organism evidence="3 4">
    <name type="scientific">Blastopirellula sediminis</name>
    <dbReference type="NCBI Taxonomy" id="2894196"/>
    <lineage>
        <taxon>Bacteria</taxon>
        <taxon>Pseudomonadati</taxon>
        <taxon>Planctomycetota</taxon>
        <taxon>Planctomycetia</taxon>
        <taxon>Pirellulales</taxon>
        <taxon>Pirellulaceae</taxon>
        <taxon>Blastopirellula</taxon>
    </lineage>
</organism>
<comment type="caution">
    <text evidence="3">The sequence shown here is derived from an EMBL/GenBank/DDBJ whole genome shotgun (WGS) entry which is preliminary data.</text>
</comment>
<dbReference type="Proteomes" id="UP001139103">
    <property type="component" value="Unassembled WGS sequence"/>
</dbReference>
<dbReference type="Gene3D" id="3.20.20.150">
    <property type="entry name" value="Divalent-metal-dependent TIM barrel enzymes"/>
    <property type="match status" value="1"/>
</dbReference>
<dbReference type="InterPro" id="IPR036237">
    <property type="entry name" value="Xyl_isomerase-like_sf"/>
</dbReference>
<name>A0A9X1MI73_9BACT</name>
<keyword evidence="1" id="KW-0732">Signal</keyword>
<dbReference type="RefSeq" id="WP_230214714.1">
    <property type="nucleotide sequence ID" value="NZ_JAJKFT010000002.1"/>
</dbReference>
<dbReference type="PANTHER" id="PTHR12110">
    <property type="entry name" value="HYDROXYPYRUVATE ISOMERASE"/>
    <property type="match status" value="1"/>
</dbReference>
<keyword evidence="4" id="KW-1185">Reference proteome</keyword>
<feature type="domain" description="Xylose isomerase-like TIM barrel" evidence="2">
    <location>
        <begin position="54"/>
        <end position="265"/>
    </location>
</feature>
<dbReference type="AlphaFoldDB" id="A0A9X1MI73"/>
<evidence type="ECO:0000256" key="1">
    <source>
        <dbReference type="SAM" id="SignalP"/>
    </source>
</evidence>
<gene>
    <name evidence="3" type="ORF">LOC68_01305</name>
</gene>
<dbReference type="GO" id="GO:0016853">
    <property type="term" value="F:isomerase activity"/>
    <property type="evidence" value="ECO:0007669"/>
    <property type="project" value="UniProtKB-KW"/>
</dbReference>
<reference evidence="3" key="1">
    <citation type="submission" date="2021-11" db="EMBL/GenBank/DDBJ databases">
        <title>Genome sequence.</title>
        <authorList>
            <person name="Sun Q."/>
        </authorList>
    </citation>
    <scope>NUCLEOTIDE SEQUENCE</scope>
    <source>
        <strain evidence="3">JC732</strain>
    </source>
</reference>
<dbReference type="EMBL" id="JAJKFT010000002">
    <property type="protein sequence ID" value="MCC9627031.1"/>
    <property type="molecule type" value="Genomic_DNA"/>
</dbReference>
<evidence type="ECO:0000259" key="2">
    <source>
        <dbReference type="Pfam" id="PF01261"/>
    </source>
</evidence>
<evidence type="ECO:0000313" key="3">
    <source>
        <dbReference type="EMBL" id="MCC9627031.1"/>
    </source>
</evidence>
<proteinExistence type="predicted"/>
<dbReference type="InterPro" id="IPR050312">
    <property type="entry name" value="IolE/XylAMocC-like"/>
</dbReference>
<feature type="chain" id="PRO_5040781116" evidence="1">
    <location>
        <begin position="28"/>
        <end position="287"/>
    </location>
</feature>
<dbReference type="Pfam" id="PF01261">
    <property type="entry name" value="AP_endonuc_2"/>
    <property type="match status" value="1"/>
</dbReference>